<dbReference type="OrthoDB" id="9888252at2"/>
<dbReference type="EMBL" id="ACXX02000009">
    <property type="protein sequence ID" value="EGD47081.1"/>
    <property type="molecule type" value="Genomic_DNA"/>
</dbReference>
<protein>
    <submittedName>
        <fullName evidence="1">Uncharacterized protein</fullName>
    </submittedName>
</protein>
<dbReference type="STRING" id="588581.Cpap_1473"/>
<reference evidence="1" key="1">
    <citation type="submission" date="2009-07" db="EMBL/GenBank/DDBJ databases">
        <authorList>
            <consortium name="US DOE Joint Genome Institute (JGI-PGF)"/>
            <person name="Lucas S."/>
            <person name="Copeland A."/>
            <person name="Lapidus A."/>
            <person name="Glavina del Rio T."/>
            <person name="Tice H."/>
            <person name="Bruce D."/>
            <person name="Goodwin L."/>
            <person name="Pitluck S."/>
            <person name="Larimer F."/>
            <person name="Land M.L."/>
            <person name="Mouttaki H."/>
            <person name="He Z."/>
            <person name="Zhou J."/>
            <person name="Hemme C.L."/>
        </authorList>
    </citation>
    <scope>NUCLEOTIDE SEQUENCE [LARGE SCALE GENOMIC DNA]</scope>
    <source>
        <strain evidence="1">DSM 2782</strain>
    </source>
</reference>
<dbReference type="AlphaFoldDB" id="F1TEB5"/>
<keyword evidence="2" id="KW-1185">Reference proteome</keyword>
<accession>F1TEB5</accession>
<gene>
    <name evidence="1" type="ORF">Cpap_1473</name>
</gene>
<dbReference type="RefSeq" id="WP_004620075.1">
    <property type="nucleotide sequence ID" value="NZ_ACXX02000009.1"/>
</dbReference>
<reference evidence="1" key="2">
    <citation type="submission" date="2011-01" db="EMBL/GenBank/DDBJ databases">
        <title>The Non-contiguous Finished genome of Clostridium papyrosolvens.</title>
        <authorList>
            <person name="Lucas S."/>
            <person name="Copeland A."/>
            <person name="Lapidus A."/>
            <person name="Cheng J.-F."/>
            <person name="Goodwin L."/>
            <person name="Pitluck S."/>
            <person name="Misra M."/>
            <person name="Chertkov O."/>
            <person name="Detter J.C."/>
            <person name="Han C."/>
            <person name="Tapia R."/>
            <person name="Land M."/>
            <person name="Hauser L."/>
            <person name="Kyrpides N."/>
            <person name="Ivanova N."/>
            <person name="Pagani I."/>
            <person name="Mouttaki H."/>
            <person name="He Z."/>
            <person name="Zhou J."/>
            <person name="Hemme C.L."/>
            <person name="Woyke T."/>
        </authorList>
    </citation>
    <scope>NUCLEOTIDE SEQUENCE [LARGE SCALE GENOMIC DNA]</scope>
    <source>
        <strain evidence="1">DSM 2782</strain>
    </source>
</reference>
<name>F1TEB5_9FIRM</name>
<evidence type="ECO:0000313" key="1">
    <source>
        <dbReference type="EMBL" id="EGD47081.1"/>
    </source>
</evidence>
<proteinExistence type="predicted"/>
<evidence type="ECO:0000313" key="2">
    <source>
        <dbReference type="Proteomes" id="UP000003860"/>
    </source>
</evidence>
<dbReference type="Proteomes" id="UP000003860">
    <property type="component" value="Unassembled WGS sequence"/>
</dbReference>
<organism evidence="1 2">
    <name type="scientific">Ruminiclostridium papyrosolvens DSM 2782</name>
    <dbReference type="NCBI Taxonomy" id="588581"/>
    <lineage>
        <taxon>Bacteria</taxon>
        <taxon>Bacillati</taxon>
        <taxon>Bacillota</taxon>
        <taxon>Clostridia</taxon>
        <taxon>Eubacteriales</taxon>
        <taxon>Oscillospiraceae</taxon>
        <taxon>Ruminiclostridium</taxon>
    </lineage>
</organism>
<comment type="caution">
    <text evidence="1">The sequence shown here is derived from an EMBL/GenBank/DDBJ whole genome shotgun (WGS) entry which is preliminary data.</text>
</comment>
<sequence length="75" mass="8442">MDKETLRPVIVDIPDWSGYTQKGINTGIQEGYFHGFSEEGTREDGLNSIAIVELRNGNIVTVISERIKFADRKDT</sequence>